<reference evidence="2" key="1">
    <citation type="submission" date="2024-02" db="EMBL/GenBank/DDBJ databases">
        <authorList>
            <consortium name="ELIXIR-Norway"/>
            <consortium name="Elixir Norway"/>
        </authorList>
    </citation>
    <scope>NUCLEOTIDE SEQUENCE</scope>
</reference>
<keyword evidence="1" id="KW-0732">Signal</keyword>
<evidence type="ECO:0000256" key="1">
    <source>
        <dbReference type="SAM" id="SignalP"/>
    </source>
</evidence>
<organism evidence="2 3">
    <name type="scientific">Sphagnum jensenii</name>
    <dbReference type="NCBI Taxonomy" id="128206"/>
    <lineage>
        <taxon>Eukaryota</taxon>
        <taxon>Viridiplantae</taxon>
        <taxon>Streptophyta</taxon>
        <taxon>Embryophyta</taxon>
        <taxon>Bryophyta</taxon>
        <taxon>Sphagnophytina</taxon>
        <taxon>Sphagnopsida</taxon>
        <taxon>Sphagnales</taxon>
        <taxon>Sphagnaceae</taxon>
        <taxon>Sphagnum</taxon>
    </lineage>
</organism>
<dbReference type="EMBL" id="OZ020108">
    <property type="protein sequence ID" value="CAK9260024.1"/>
    <property type="molecule type" value="Genomic_DNA"/>
</dbReference>
<gene>
    <name evidence="2" type="ORF">CSSPJE1EN1_LOCUS5502</name>
</gene>
<accession>A0ABP0W0F8</accession>
<evidence type="ECO:0008006" key="4">
    <source>
        <dbReference type="Google" id="ProtNLM"/>
    </source>
</evidence>
<sequence>MAFVLLLLYADSLIAFLLLLTVPEKHVGWRPVVISAFPLCTSKFQEFVCNVSLRTAMQLSSAGVGQNLGRV</sequence>
<proteinExistence type="predicted"/>
<feature type="chain" id="PRO_5046891528" description="Secreted protein" evidence="1">
    <location>
        <begin position="16"/>
        <end position="71"/>
    </location>
</feature>
<evidence type="ECO:0000313" key="3">
    <source>
        <dbReference type="Proteomes" id="UP001497444"/>
    </source>
</evidence>
<evidence type="ECO:0000313" key="2">
    <source>
        <dbReference type="EMBL" id="CAK9260024.1"/>
    </source>
</evidence>
<dbReference type="Proteomes" id="UP001497444">
    <property type="component" value="Chromosome 13"/>
</dbReference>
<name>A0ABP0W0F8_9BRYO</name>
<protein>
    <recommendedName>
        <fullName evidence="4">Secreted protein</fullName>
    </recommendedName>
</protein>
<feature type="signal peptide" evidence="1">
    <location>
        <begin position="1"/>
        <end position="15"/>
    </location>
</feature>
<keyword evidence="3" id="KW-1185">Reference proteome</keyword>